<dbReference type="STRING" id="70667.A0A183TK76"/>
<evidence type="ECO:0000259" key="3">
    <source>
        <dbReference type="Pfam" id="PF08241"/>
    </source>
</evidence>
<organism evidence="6">
    <name type="scientific">Schistocephalus solidus</name>
    <name type="common">Tapeworm</name>
    <dbReference type="NCBI Taxonomy" id="70667"/>
    <lineage>
        <taxon>Eukaryota</taxon>
        <taxon>Metazoa</taxon>
        <taxon>Spiralia</taxon>
        <taxon>Lophotrochozoa</taxon>
        <taxon>Platyhelminthes</taxon>
        <taxon>Cestoda</taxon>
        <taxon>Eucestoda</taxon>
        <taxon>Diphyllobothriidea</taxon>
        <taxon>Diphyllobothriidae</taxon>
        <taxon>Schistocephalus</taxon>
    </lineage>
</organism>
<evidence type="ECO:0000313" key="6">
    <source>
        <dbReference type="WBParaSite" id="SSLN_0001752101-mRNA-1"/>
    </source>
</evidence>
<dbReference type="WBParaSite" id="SSLN_0001752101-mRNA-1">
    <property type="protein sequence ID" value="SSLN_0001752101-mRNA-1"/>
    <property type="gene ID" value="SSLN_0001752101"/>
</dbReference>
<dbReference type="Proteomes" id="UP000275846">
    <property type="component" value="Unassembled WGS sequence"/>
</dbReference>
<evidence type="ECO:0000256" key="2">
    <source>
        <dbReference type="ARBA" id="ARBA00038188"/>
    </source>
</evidence>
<evidence type="ECO:0000256" key="1">
    <source>
        <dbReference type="ARBA" id="ARBA00022679"/>
    </source>
</evidence>
<dbReference type="InterPro" id="IPR029063">
    <property type="entry name" value="SAM-dependent_MTases_sf"/>
</dbReference>
<dbReference type="PANTHER" id="PTHR44068:SF1">
    <property type="entry name" value="HYPOTHETICAL LOC100005854"/>
    <property type="match status" value="1"/>
</dbReference>
<dbReference type="InterPro" id="IPR050447">
    <property type="entry name" value="Erg6_SMT_methyltransf"/>
</dbReference>
<protein>
    <submittedName>
        <fullName evidence="6">Methyltransf_11 domain-containing protein</fullName>
    </submittedName>
</protein>
<reference evidence="6" key="1">
    <citation type="submission" date="2016-06" db="UniProtKB">
        <authorList>
            <consortium name="WormBaseParasite"/>
        </authorList>
    </citation>
    <scope>IDENTIFICATION</scope>
</reference>
<dbReference type="GO" id="GO:0003838">
    <property type="term" value="F:sterol 24-C-methyltransferase activity"/>
    <property type="evidence" value="ECO:0007669"/>
    <property type="project" value="TreeGrafter"/>
</dbReference>
<evidence type="ECO:0000313" key="5">
    <source>
        <dbReference type="Proteomes" id="UP000275846"/>
    </source>
</evidence>
<dbReference type="SUPFAM" id="SSF53335">
    <property type="entry name" value="S-adenosyl-L-methionine-dependent methyltransferases"/>
    <property type="match status" value="1"/>
</dbReference>
<dbReference type="OrthoDB" id="10250730at2759"/>
<evidence type="ECO:0000313" key="4">
    <source>
        <dbReference type="EMBL" id="VDM03260.1"/>
    </source>
</evidence>
<dbReference type="PANTHER" id="PTHR44068">
    <property type="entry name" value="ZGC:194242"/>
    <property type="match status" value="1"/>
</dbReference>
<dbReference type="EMBL" id="UYSU01041641">
    <property type="protein sequence ID" value="VDM03260.1"/>
    <property type="molecule type" value="Genomic_DNA"/>
</dbReference>
<dbReference type="AlphaFoldDB" id="A0A183TK76"/>
<dbReference type="Pfam" id="PF08241">
    <property type="entry name" value="Methyltransf_11"/>
    <property type="match status" value="1"/>
</dbReference>
<gene>
    <name evidence="4" type="ORF">SSLN_LOCUS16874</name>
</gene>
<feature type="domain" description="Methyltransferase type 11" evidence="3">
    <location>
        <begin position="128"/>
        <end position="206"/>
    </location>
</feature>
<dbReference type="GO" id="GO:0016126">
    <property type="term" value="P:sterol biosynthetic process"/>
    <property type="evidence" value="ECO:0007669"/>
    <property type="project" value="TreeGrafter"/>
</dbReference>
<reference evidence="4 5" key="2">
    <citation type="submission" date="2018-11" db="EMBL/GenBank/DDBJ databases">
        <authorList>
            <consortium name="Pathogen Informatics"/>
        </authorList>
    </citation>
    <scope>NUCLEOTIDE SEQUENCE [LARGE SCALE GENOMIC DNA]</scope>
    <source>
        <strain evidence="4 5">NST_G2</strain>
    </source>
</reference>
<dbReference type="InterPro" id="IPR013216">
    <property type="entry name" value="Methyltransf_11"/>
</dbReference>
<dbReference type="GO" id="GO:0005783">
    <property type="term" value="C:endoplasmic reticulum"/>
    <property type="evidence" value="ECO:0007669"/>
    <property type="project" value="TreeGrafter"/>
</dbReference>
<accession>A0A183TK76</accession>
<sequence>KTPVTSCTRAPPFSSNVILNRVTNILSRNFKCPDFGLTAILINSFIFRRLSKSLNKYVVDECRLQPGETVLDVGCGCGTGLQMAVPLVAPRTASFLRFNPPARILGPQWLARLGLKEYQVTLPLDADGFVHGVDISPFMVQLSLKHLRPFYKADRVAIHHNSAHRLPLPSQSVDVCFHVDSFYFWPSLDDSLSEIHRVLRPGGRIVTAFQPSRLSLFTRLGMMRFARVDALAYSMALDAVPLRNRQKRRNKPFCNAHFLLRWSIHLNLGIVVDELG</sequence>
<comment type="similarity">
    <text evidence="2">Belongs to the class I-like SAM-binding methyltransferase superfamily. Erg6/SMT family.</text>
</comment>
<dbReference type="Gene3D" id="3.40.50.150">
    <property type="entry name" value="Vaccinia Virus protein VP39"/>
    <property type="match status" value="1"/>
</dbReference>
<name>A0A183TK76_SCHSO</name>
<keyword evidence="5" id="KW-1185">Reference proteome</keyword>
<dbReference type="CDD" id="cd02440">
    <property type="entry name" value="AdoMet_MTases"/>
    <property type="match status" value="1"/>
</dbReference>
<keyword evidence="1" id="KW-0808">Transferase</keyword>
<proteinExistence type="inferred from homology"/>